<dbReference type="AlphaFoldDB" id="A0A915JC82"/>
<dbReference type="WBParaSite" id="nRc.2.0.1.t23767-RA">
    <property type="protein sequence ID" value="nRc.2.0.1.t23767-RA"/>
    <property type="gene ID" value="nRc.2.0.1.g23767"/>
</dbReference>
<evidence type="ECO:0000313" key="2">
    <source>
        <dbReference type="WBParaSite" id="nRc.2.0.1.t23767-RA"/>
    </source>
</evidence>
<name>A0A915JC82_ROMCU</name>
<proteinExistence type="predicted"/>
<evidence type="ECO:0000313" key="1">
    <source>
        <dbReference type="Proteomes" id="UP000887565"/>
    </source>
</evidence>
<dbReference type="Proteomes" id="UP000887565">
    <property type="component" value="Unplaced"/>
</dbReference>
<reference evidence="2" key="1">
    <citation type="submission" date="2022-11" db="UniProtKB">
        <authorList>
            <consortium name="WormBaseParasite"/>
        </authorList>
    </citation>
    <scope>IDENTIFICATION</scope>
</reference>
<keyword evidence="1" id="KW-1185">Reference proteome</keyword>
<sequence length="64" mass="6792">MSAQGYGLPTLEPNNACHSSGFGTGTVTCVATAAEICDASQCKPINDTKNDWQHQHGQILWTEG</sequence>
<protein>
    <submittedName>
        <fullName evidence="2">Uncharacterized protein</fullName>
    </submittedName>
</protein>
<organism evidence="1 2">
    <name type="scientific">Romanomermis culicivorax</name>
    <name type="common">Nematode worm</name>
    <dbReference type="NCBI Taxonomy" id="13658"/>
    <lineage>
        <taxon>Eukaryota</taxon>
        <taxon>Metazoa</taxon>
        <taxon>Ecdysozoa</taxon>
        <taxon>Nematoda</taxon>
        <taxon>Enoplea</taxon>
        <taxon>Dorylaimia</taxon>
        <taxon>Mermithida</taxon>
        <taxon>Mermithoidea</taxon>
        <taxon>Mermithidae</taxon>
        <taxon>Romanomermis</taxon>
    </lineage>
</organism>
<accession>A0A915JC82</accession>